<evidence type="ECO:0000313" key="2">
    <source>
        <dbReference type="Proteomes" id="UP001619911"/>
    </source>
</evidence>
<dbReference type="RefSeq" id="WP_404316855.1">
    <property type="nucleotide sequence ID" value="NZ_JAUIYO010000006.1"/>
</dbReference>
<keyword evidence="2" id="KW-1185">Reference proteome</keyword>
<comment type="caution">
    <text evidence="1">The sequence shown here is derived from an EMBL/GenBank/DDBJ whole genome shotgun (WGS) entry which is preliminary data.</text>
</comment>
<gene>
    <name evidence="1" type="ORF">QYG89_09930</name>
</gene>
<evidence type="ECO:0000313" key="1">
    <source>
        <dbReference type="EMBL" id="MFK2825980.1"/>
    </source>
</evidence>
<accession>A0ABW8I9X7</accession>
<proteinExistence type="predicted"/>
<protein>
    <submittedName>
        <fullName evidence="1">YxcD family protein</fullName>
    </submittedName>
</protein>
<dbReference type="Pfam" id="PF10850">
    <property type="entry name" value="DUF2653"/>
    <property type="match status" value="1"/>
</dbReference>
<dbReference type="Proteomes" id="UP001619911">
    <property type="component" value="Unassembled WGS sequence"/>
</dbReference>
<dbReference type="InterPro" id="IPR020516">
    <property type="entry name" value="Uncharacterised_YxcD"/>
</dbReference>
<dbReference type="EMBL" id="JAUIYO010000006">
    <property type="protein sequence ID" value="MFK2825980.1"/>
    <property type="molecule type" value="Genomic_DNA"/>
</dbReference>
<sequence>MGEIKVSEQEIINALCLHIADKRQISPHEVEIELMFDDDYGFSAEAHVSGRKQILITANIIEALRFWLDTEMGMDPFAAGVELVLDDHEGIIAFIR</sequence>
<name>A0ABW8I9X7_9BACI</name>
<organism evidence="1 2">
    <name type="scientific">Bacillus lumedeiriae</name>
    <dbReference type="NCBI Taxonomy" id="3058829"/>
    <lineage>
        <taxon>Bacteria</taxon>
        <taxon>Bacillati</taxon>
        <taxon>Bacillota</taxon>
        <taxon>Bacilli</taxon>
        <taxon>Bacillales</taxon>
        <taxon>Bacillaceae</taxon>
        <taxon>Bacillus</taxon>
    </lineage>
</organism>
<reference evidence="1 2" key="1">
    <citation type="submission" date="2023-07" db="EMBL/GenBank/DDBJ databases">
        <title>Bacillus lucianemedeirus sp. nov, a new species isolated from an immunobiological production facility.</title>
        <authorList>
            <person name="Costa L.V."/>
            <person name="Miranda R.V.S.L."/>
            <person name="Brandao M.L.L."/>
            <person name="Reis C.M.F."/>
            <person name="Frazao A.M."/>
            <person name="Cruz F.V."/>
            <person name="Baio P.V.P."/>
            <person name="Veras J.F.C."/>
            <person name="Ramos J.N."/>
            <person name="Vieira V."/>
        </authorList>
    </citation>
    <scope>NUCLEOTIDE SEQUENCE [LARGE SCALE GENOMIC DNA]</scope>
    <source>
        <strain evidence="1 2">B190/17</strain>
    </source>
</reference>